<comment type="caution">
    <text evidence="1">The sequence shown here is derived from an EMBL/GenBank/DDBJ whole genome shotgun (WGS) entry which is preliminary data.</text>
</comment>
<dbReference type="EMBL" id="CACRXK020011319">
    <property type="protein sequence ID" value="CAB4021206.1"/>
    <property type="molecule type" value="Genomic_DNA"/>
</dbReference>
<dbReference type="InterPro" id="IPR000477">
    <property type="entry name" value="RT_dom"/>
</dbReference>
<sequence>MNRQRVTLLVLLHLSAAFNAVDHSILLDRLYTVKVHSWFTSYLHDRCQSISINGETSRRFEVQYGVPQGSCLGPLLFTLYASKLFTIIERHLPEAHAYADDIQLYVSFSANSRDDQSADVEVMQRCIVDIREWTLSDRLKLNDGKTEFVLIGSRQQLAKVNIDALHVGDCVTPLSSAVKNLGSWFDEQLKMDKHINSI</sequence>
<evidence type="ECO:0000313" key="2">
    <source>
        <dbReference type="Proteomes" id="UP001152795"/>
    </source>
</evidence>
<dbReference type="SUPFAM" id="SSF56672">
    <property type="entry name" value="DNA/RNA polymerases"/>
    <property type="match status" value="1"/>
</dbReference>
<dbReference type="PROSITE" id="PS50878">
    <property type="entry name" value="RT_POL"/>
    <property type="match status" value="1"/>
</dbReference>
<dbReference type="PANTHER" id="PTHR33332">
    <property type="entry name" value="REVERSE TRANSCRIPTASE DOMAIN-CONTAINING PROTEIN"/>
    <property type="match status" value="1"/>
</dbReference>
<dbReference type="Pfam" id="PF00078">
    <property type="entry name" value="RVT_1"/>
    <property type="match status" value="1"/>
</dbReference>
<dbReference type="InterPro" id="IPR043502">
    <property type="entry name" value="DNA/RNA_pol_sf"/>
</dbReference>
<keyword evidence="2" id="KW-1185">Reference proteome</keyword>
<feature type="non-terminal residue" evidence="1">
    <location>
        <position position="198"/>
    </location>
</feature>
<proteinExistence type="predicted"/>
<dbReference type="AlphaFoldDB" id="A0A7D9J3P5"/>
<reference evidence="1" key="1">
    <citation type="submission" date="2020-04" db="EMBL/GenBank/DDBJ databases">
        <authorList>
            <person name="Alioto T."/>
            <person name="Alioto T."/>
            <person name="Gomez Garrido J."/>
        </authorList>
    </citation>
    <scope>NUCLEOTIDE SEQUENCE</scope>
    <source>
        <strain evidence="1">A484AB</strain>
    </source>
</reference>
<dbReference type="OrthoDB" id="419189at2759"/>
<protein>
    <submittedName>
        <fullName evidence="1">Uncharacterized protein</fullName>
    </submittedName>
</protein>
<accession>A0A7D9J3P5</accession>
<evidence type="ECO:0000313" key="1">
    <source>
        <dbReference type="EMBL" id="CAB4021206.1"/>
    </source>
</evidence>
<dbReference type="Proteomes" id="UP001152795">
    <property type="component" value="Unassembled WGS sequence"/>
</dbReference>
<gene>
    <name evidence="1" type="ORF">PACLA_8A064026</name>
</gene>
<organism evidence="1 2">
    <name type="scientific">Paramuricea clavata</name>
    <name type="common">Red gorgonian</name>
    <name type="synonym">Violescent sea-whip</name>
    <dbReference type="NCBI Taxonomy" id="317549"/>
    <lineage>
        <taxon>Eukaryota</taxon>
        <taxon>Metazoa</taxon>
        <taxon>Cnidaria</taxon>
        <taxon>Anthozoa</taxon>
        <taxon>Octocorallia</taxon>
        <taxon>Malacalcyonacea</taxon>
        <taxon>Plexauridae</taxon>
        <taxon>Paramuricea</taxon>
    </lineage>
</organism>
<name>A0A7D9J3P5_PARCT</name>